<evidence type="ECO:0000256" key="1">
    <source>
        <dbReference type="SAM" id="MobiDB-lite"/>
    </source>
</evidence>
<dbReference type="GO" id="GO:0006508">
    <property type="term" value="P:proteolysis"/>
    <property type="evidence" value="ECO:0007669"/>
    <property type="project" value="UniProtKB-KW"/>
</dbReference>
<feature type="region of interest" description="Disordered" evidence="1">
    <location>
        <begin position="205"/>
        <end position="234"/>
    </location>
</feature>
<dbReference type="RefSeq" id="WP_076400242.1">
    <property type="nucleotide sequence ID" value="NZ_FTOA01000003.1"/>
</dbReference>
<dbReference type="AlphaFoldDB" id="A0A1N7LS47"/>
<keyword evidence="4" id="KW-1185">Reference proteome</keyword>
<feature type="compositionally biased region" description="Low complexity" evidence="1">
    <location>
        <begin position="205"/>
        <end position="216"/>
    </location>
</feature>
<dbReference type="OrthoDB" id="2080376at2"/>
<evidence type="ECO:0000313" key="3">
    <source>
        <dbReference type="EMBL" id="SIS76592.1"/>
    </source>
</evidence>
<evidence type="ECO:0000313" key="4">
    <source>
        <dbReference type="Proteomes" id="UP000185678"/>
    </source>
</evidence>
<feature type="domain" description="Phage-like element PBSX protein XkdF" evidence="2">
    <location>
        <begin position="37"/>
        <end position="150"/>
    </location>
</feature>
<dbReference type="Proteomes" id="UP000185678">
    <property type="component" value="Unassembled WGS sequence"/>
</dbReference>
<keyword evidence="3" id="KW-0378">Hydrolase</keyword>
<dbReference type="STRING" id="80876.SAMN05421779_103520"/>
<dbReference type="EMBL" id="FTOA01000003">
    <property type="protein sequence ID" value="SIS76592.1"/>
    <property type="molecule type" value="Genomic_DNA"/>
</dbReference>
<protein>
    <submittedName>
        <fullName evidence="3">Putative phage serine protease XkdF</fullName>
    </submittedName>
</protein>
<name>A0A1N7LS47_9PROT</name>
<sequence length="281" mass="28896">MPEIKDLEVQFISLVRRPANGKEIVLKAAGPCRELRIIKSDDERQMVYGIVYAPDDPDAHEDWASADTIRKAAYSFMRAGSAPNVDKEHSFSPLPGAYVAESWLIRKNDPLFPDEAEGAWAVGIRVESPEDWAAVKSGEVAGLSLAGIGRMADPGPPPQSWLSKALSKLKKDTHPTMTEDDIKAIAKAAAEAAVAAQAAQVPATPAAGTDGAAPATAPAPAPAPAPAAPTEATATADLKKQVDALTGDVRELTKALALSVAKGAGSGGIAAPPSNAGAGVA</sequence>
<accession>A0A1N7LS47</accession>
<evidence type="ECO:0000259" key="2">
    <source>
        <dbReference type="Pfam" id="PF14550"/>
    </source>
</evidence>
<feature type="compositionally biased region" description="Pro residues" evidence="1">
    <location>
        <begin position="217"/>
        <end position="227"/>
    </location>
</feature>
<gene>
    <name evidence="3" type="ORF">SAMN05421779_103520</name>
</gene>
<dbReference type="Pfam" id="PF14550">
    <property type="entry name" value="Peptidase_S78_2"/>
    <property type="match status" value="1"/>
</dbReference>
<proteinExistence type="predicted"/>
<dbReference type="GO" id="GO:0008233">
    <property type="term" value="F:peptidase activity"/>
    <property type="evidence" value="ECO:0007669"/>
    <property type="project" value="UniProtKB-KW"/>
</dbReference>
<dbReference type="InterPro" id="IPR027924">
    <property type="entry name" value="XkdF"/>
</dbReference>
<reference evidence="3 4" key="1">
    <citation type="submission" date="2017-01" db="EMBL/GenBank/DDBJ databases">
        <authorList>
            <person name="Mah S.A."/>
            <person name="Swanson W.J."/>
            <person name="Moy G.W."/>
            <person name="Vacquier V.D."/>
        </authorList>
    </citation>
    <scope>NUCLEOTIDE SEQUENCE [LARGE SCALE GENOMIC DNA]</scope>
    <source>
        <strain evidence="3 4">DSM 11589</strain>
    </source>
</reference>
<organism evidence="3 4">
    <name type="scientific">Insolitispirillum peregrinum</name>
    <dbReference type="NCBI Taxonomy" id="80876"/>
    <lineage>
        <taxon>Bacteria</taxon>
        <taxon>Pseudomonadati</taxon>
        <taxon>Pseudomonadota</taxon>
        <taxon>Alphaproteobacteria</taxon>
        <taxon>Rhodospirillales</taxon>
        <taxon>Novispirillaceae</taxon>
        <taxon>Insolitispirillum</taxon>
    </lineage>
</organism>
<keyword evidence="3" id="KW-0645">Protease</keyword>